<organism evidence="1 2">
    <name type="scientific">Bosea minatitlanensis</name>
    <dbReference type="NCBI Taxonomy" id="128782"/>
    <lineage>
        <taxon>Bacteria</taxon>
        <taxon>Pseudomonadati</taxon>
        <taxon>Pseudomonadota</taxon>
        <taxon>Alphaproteobacteria</taxon>
        <taxon>Hyphomicrobiales</taxon>
        <taxon>Boseaceae</taxon>
        <taxon>Bosea</taxon>
    </lineage>
</organism>
<protein>
    <submittedName>
        <fullName evidence="1">Uncharacterized protein</fullName>
    </submittedName>
</protein>
<keyword evidence="2" id="KW-1185">Reference proteome</keyword>
<reference evidence="2" key="1">
    <citation type="journal article" date="2019" name="Int. J. Syst. Evol. Microbiol.">
        <title>The Global Catalogue of Microorganisms (GCM) 10K type strain sequencing project: providing services to taxonomists for standard genome sequencing and annotation.</title>
        <authorList>
            <consortium name="The Broad Institute Genomics Platform"/>
            <consortium name="The Broad Institute Genome Sequencing Center for Infectious Disease"/>
            <person name="Wu L."/>
            <person name="Ma J."/>
        </authorList>
    </citation>
    <scope>NUCLEOTIDE SEQUENCE [LARGE SCALE GENOMIC DNA]</scope>
    <source>
        <strain evidence="2">CGMCC 1.15643</strain>
    </source>
</reference>
<dbReference type="Proteomes" id="UP001595976">
    <property type="component" value="Unassembled WGS sequence"/>
</dbReference>
<comment type="caution">
    <text evidence="1">The sequence shown here is derived from an EMBL/GenBank/DDBJ whole genome shotgun (WGS) entry which is preliminary data.</text>
</comment>
<dbReference type="RefSeq" id="WP_260347662.1">
    <property type="nucleotide sequence ID" value="NZ_JAOAOS010000001.1"/>
</dbReference>
<gene>
    <name evidence="1" type="ORF">ACFPK2_04655</name>
</gene>
<sequence length="78" mass="8811">MAGENIRINFGTTQRGFKIARFIDVNDQICSLQKSSLMAPPECIWLGLDDENRMHLSRELVRALLPALQHFADTGELP</sequence>
<accession>A0ABW0F184</accession>
<evidence type="ECO:0000313" key="2">
    <source>
        <dbReference type="Proteomes" id="UP001595976"/>
    </source>
</evidence>
<proteinExistence type="predicted"/>
<name>A0ABW0F184_9HYPH</name>
<evidence type="ECO:0000313" key="1">
    <source>
        <dbReference type="EMBL" id="MFC5292279.1"/>
    </source>
</evidence>
<dbReference type="EMBL" id="JBHSLI010000001">
    <property type="protein sequence ID" value="MFC5292279.1"/>
    <property type="molecule type" value="Genomic_DNA"/>
</dbReference>